<evidence type="ECO:0000313" key="1">
    <source>
        <dbReference type="EMBL" id="KAF7188263.1"/>
    </source>
</evidence>
<protein>
    <submittedName>
        <fullName evidence="1">Uncharacterized protein</fullName>
    </submittedName>
</protein>
<dbReference type="Proteomes" id="UP000660729">
    <property type="component" value="Unassembled WGS sequence"/>
</dbReference>
<sequence>MTIAITLKHFNLTWTDVEKVFSYIYPEDVKKGEKIPGSSEWTGNIRFQWVRESRTFKSAKYYDAVQAEIEVEEGEESVEYKKYFADVVDAMGALGIRGRLAGGERKVLDFRKK</sequence>
<proteinExistence type="predicted"/>
<gene>
    <name evidence="1" type="ORF">HII31_10327</name>
</gene>
<dbReference type="EMBL" id="JABCIY010000211">
    <property type="protein sequence ID" value="KAF7188263.1"/>
    <property type="molecule type" value="Genomic_DNA"/>
</dbReference>
<reference evidence="1" key="1">
    <citation type="submission" date="2020-04" db="EMBL/GenBank/DDBJ databases">
        <title>Draft genome resource of the tomato pathogen Pseudocercospora fuligena.</title>
        <authorList>
            <person name="Zaccaron A."/>
        </authorList>
    </citation>
    <scope>NUCLEOTIDE SEQUENCE</scope>
    <source>
        <strain evidence="1">PF001</strain>
    </source>
</reference>
<dbReference type="AlphaFoldDB" id="A0A8H6VDF9"/>
<keyword evidence="2" id="KW-1185">Reference proteome</keyword>
<accession>A0A8H6VDF9</accession>
<comment type="caution">
    <text evidence="1">The sequence shown here is derived from an EMBL/GenBank/DDBJ whole genome shotgun (WGS) entry which is preliminary data.</text>
</comment>
<organism evidence="1 2">
    <name type="scientific">Pseudocercospora fuligena</name>
    <dbReference type="NCBI Taxonomy" id="685502"/>
    <lineage>
        <taxon>Eukaryota</taxon>
        <taxon>Fungi</taxon>
        <taxon>Dikarya</taxon>
        <taxon>Ascomycota</taxon>
        <taxon>Pezizomycotina</taxon>
        <taxon>Dothideomycetes</taxon>
        <taxon>Dothideomycetidae</taxon>
        <taxon>Mycosphaerellales</taxon>
        <taxon>Mycosphaerellaceae</taxon>
        <taxon>Pseudocercospora</taxon>
    </lineage>
</organism>
<evidence type="ECO:0000313" key="2">
    <source>
        <dbReference type="Proteomes" id="UP000660729"/>
    </source>
</evidence>
<name>A0A8H6VDF9_9PEZI</name>